<dbReference type="EMBL" id="SMAB01000001">
    <property type="protein sequence ID" value="TCS84386.1"/>
    <property type="molecule type" value="Genomic_DNA"/>
</dbReference>
<dbReference type="GO" id="GO:0044205">
    <property type="term" value="P:'de novo' UMP biosynthetic process"/>
    <property type="evidence" value="ECO:0007669"/>
    <property type="project" value="UniProtKB-UniRule"/>
</dbReference>
<dbReference type="InterPro" id="IPR013108">
    <property type="entry name" value="Amidohydro_3"/>
</dbReference>
<keyword evidence="6 7" id="KW-0665">Pyrimidine biosynthesis</keyword>
<evidence type="ECO:0000256" key="5">
    <source>
        <dbReference type="ARBA" id="ARBA00022833"/>
    </source>
</evidence>
<dbReference type="UniPathway" id="UPA00070">
    <property type="reaction ID" value="UER00117"/>
</dbReference>
<accession>A0A4R3KLS2</accession>
<feature type="binding site" evidence="7">
    <location>
        <begin position="284"/>
        <end position="285"/>
    </location>
    <ligand>
        <name>substrate</name>
    </ligand>
</feature>
<dbReference type="Pfam" id="PF07969">
    <property type="entry name" value="Amidohydro_3"/>
    <property type="match status" value="1"/>
</dbReference>
<feature type="binding site" evidence="7">
    <location>
        <position position="23"/>
    </location>
    <ligand>
        <name>Zn(2+)</name>
        <dbReference type="ChEBI" id="CHEBI:29105"/>
        <label>1</label>
    </ligand>
</feature>
<dbReference type="PANTHER" id="PTHR43668">
    <property type="entry name" value="ALLANTOINASE"/>
    <property type="match status" value="1"/>
</dbReference>
<feature type="binding site" evidence="7">
    <location>
        <position position="21"/>
    </location>
    <ligand>
        <name>Zn(2+)</name>
        <dbReference type="ChEBI" id="CHEBI:29105"/>
        <label>1</label>
    </ligand>
</feature>
<comment type="similarity">
    <text evidence="2 7">Belongs to the metallo-dependent hydrolases superfamily. DHOase family. Class I DHOase subfamily.</text>
</comment>
<keyword evidence="3 7" id="KW-0479">Metal-binding</keyword>
<dbReference type="EC" id="3.5.2.3" evidence="7"/>
<dbReference type="GO" id="GO:0006145">
    <property type="term" value="P:purine nucleobase catabolic process"/>
    <property type="evidence" value="ECO:0007669"/>
    <property type="project" value="TreeGrafter"/>
</dbReference>
<evidence type="ECO:0000313" key="10">
    <source>
        <dbReference type="EMBL" id="TCS84386.1"/>
    </source>
</evidence>
<evidence type="ECO:0000256" key="6">
    <source>
        <dbReference type="ARBA" id="ARBA00022975"/>
    </source>
</evidence>
<feature type="binding site" evidence="7">
    <location>
        <position position="193"/>
    </location>
    <ligand>
        <name>Zn(2+)</name>
        <dbReference type="ChEBI" id="CHEBI:29105"/>
        <label>2</label>
    </ligand>
</feature>
<comment type="catalytic activity">
    <reaction evidence="7">
        <text>(S)-dihydroorotate + H2O = N-carbamoyl-L-aspartate + H(+)</text>
        <dbReference type="Rhea" id="RHEA:24296"/>
        <dbReference type="ChEBI" id="CHEBI:15377"/>
        <dbReference type="ChEBI" id="CHEBI:15378"/>
        <dbReference type="ChEBI" id="CHEBI:30864"/>
        <dbReference type="ChEBI" id="CHEBI:32814"/>
        <dbReference type="EC" id="3.5.2.3"/>
    </reaction>
</comment>
<evidence type="ECO:0000259" key="9">
    <source>
        <dbReference type="Pfam" id="PF12890"/>
    </source>
</evidence>
<feature type="domain" description="Dihydroorotase catalytic" evidence="9">
    <location>
        <begin position="10"/>
        <end position="198"/>
    </location>
</feature>
<dbReference type="InterPro" id="IPR024403">
    <property type="entry name" value="DHOase_cat"/>
</dbReference>
<evidence type="ECO:0000256" key="4">
    <source>
        <dbReference type="ARBA" id="ARBA00022801"/>
    </source>
</evidence>
<dbReference type="Pfam" id="PF12890">
    <property type="entry name" value="DHOase"/>
    <property type="match status" value="1"/>
</dbReference>
<proteinExistence type="inferred from homology"/>
<feature type="binding site" evidence="7">
    <location>
        <position position="266"/>
    </location>
    <ligand>
        <name>Zn(2+)</name>
        <dbReference type="ChEBI" id="CHEBI:29105"/>
        <label>1</label>
    </ligand>
</feature>
<dbReference type="GO" id="GO:0004151">
    <property type="term" value="F:dihydroorotase activity"/>
    <property type="evidence" value="ECO:0007669"/>
    <property type="project" value="UniProtKB-UniRule"/>
</dbReference>
<gene>
    <name evidence="7" type="primary">pyrC</name>
    <name evidence="10" type="ORF">EDD72_10147</name>
</gene>
<feature type="active site" evidence="7">
    <location>
        <position position="266"/>
    </location>
</feature>
<dbReference type="AlphaFoldDB" id="A0A4R3KLS2"/>
<feature type="binding site" evidence="7">
    <location>
        <position position="140"/>
    </location>
    <ligand>
        <name>Zn(2+)</name>
        <dbReference type="ChEBI" id="CHEBI:29105"/>
        <label>2</label>
    </ligand>
</feature>
<dbReference type="Proteomes" id="UP000295788">
    <property type="component" value="Unassembled WGS sequence"/>
</dbReference>
<dbReference type="SUPFAM" id="SSF51556">
    <property type="entry name" value="Metallo-dependent hydrolases"/>
    <property type="match status" value="1"/>
</dbReference>
<dbReference type="InterPro" id="IPR004722">
    <property type="entry name" value="DHOase"/>
</dbReference>
<dbReference type="GO" id="GO:0005737">
    <property type="term" value="C:cytoplasm"/>
    <property type="evidence" value="ECO:0007669"/>
    <property type="project" value="TreeGrafter"/>
</dbReference>
<feature type="binding site" evidence="7">
    <location>
        <position position="270"/>
    </location>
    <ligand>
        <name>substrate</name>
    </ligand>
</feature>
<comment type="caution">
    <text evidence="10">The sequence shown here is derived from an EMBL/GenBank/DDBJ whole genome shotgun (WGS) entry which is preliminary data.</text>
</comment>
<organism evidence="10 11">
    <name type="scientific">Tepidibacillus fermentans</name>
    <dbReference type="NCBI Taxonomy" id="1281767"/>
    <lineage>
        <taxon>Bacteria</taxon>
        <taxon>Bacillati</taxon>
        <taxon>Bacillota</taxon>
        <taxon>Bacilli</taxon>
        <taxon>Bacillales</taxon>
        <taxon>Bacillaceae</taxon>
        <taxon>Tepidibacillus</taxon>
    </lineage>
</organism>
<keyword evidence="11" id="KW-1185">Reference proteome</keyword>
<comment type="cofactor">
    <cofactor evidence="7">
        <name>Zn(2+)</name>
        <dbReference type="ChEBI" id="CHEBI:29105"/>
    </cofactor>
    <text evidence="7">Binds 2 Zn(2+) ions per subunit.</text>
</comment>
<feature type="binding site" evidence="7">
    <location>
        <position position="113"/>
    </location>
    <ligand>
        <name>Zn(2+)</name>
        <dbReference type="ChEBI" id="CHEBI:29105"/>
        <label>1</label>
    </ligand>
</feature>
<evidence type="ECO:0000259" key="8">
    <source>
        <dbReference type="Pfam" id="PF07969"/>
    </source>
</evidence>
<dbReference type="SUPFAM" id="SSF51338">
    <property type="entry name" value="Composite domain of metallo-dependent hydrolases"/>
    <property type="match status" value="1"/>
</dbReference>
<comment type="function">
    <text evidence="1 7">Catalyzes the reversible cyclization of carbamoyl aspartate to dihydroorotate.</text>
</comment>
<reference evidence="10 11" key="1">
    <citation type="submission" date="2019-03" db="EMBL/GenBank/DDBJ databases">
        <title>Genomic Encyclopedia of Type Strains, Phase IV (KMG-IV): sequencing the most valuable type-strain genomes for metagenomic binning, comparative biology and taxonomic classification.</title>
        <authorList>
            <person name="Goeker M."/>
        </authorList>
    </citation>
    <scope>NUCLEOTIDE SEQUENCE [LARGE SCALE GENOMIC DNA]</scope>
    <source>
        <strain evidence="10 11">DSM 23802</strain>
    </source>
</reference>
<dbReference type="PROSITE" id="PS00483">
    <property type="entry name" value="DIHYDROOROTASE_2"/>
    <property type="match status" value="1"/>
</dbReference>
<dbReference type="PANTHER" id="PTHR43668:SF2">
    <property type="entry name" value="ALLANTOINASE"/>
    <property type="match status" value="1"/>
</dbReference>
<dbReference type="Gene3D" id="3.20.20.140">
    <property type="entry name" value="Metal-dependent hydrolases"/>
    <property type="match status" value="1"/>
</dbReference>
<sequence>MEDQIVYASGKIVVPGFIDVHVHLREPGYEEKETIKTGAKAAVKGGFTTIASMPNTKPVIDQAELITYVLTKSEQAGFAKVLPIGAITKKQEGQELADLFGMKEKGAVGFSDDGRGVKSSGLMKQAMEIAKTLGVPILAHCEDIDLTNGGVIHDGRKANELGVPGIPAEAEYIQLARDLILAEITGVHYHVCHVSSKRSVELIREAKARGVNVTVEVTPHHLVLTEDDLKEPYSQFKMNPPLRTEEDRQALIKGLKDGTIDMIATDHAPHTEQEKGKGLLEAPFGIVGLEIAFPLLFTNLVKHHLISLEQLIDSLTIKPASLLGLTLGKIEKGSIADITVIDLEKIQSVDPTQFVSKGKNTPFFGWKLQGWPVMTIVNGKIVWEEKEE</sequence>
<evidence type="ECO:0000256" key="7">
    <source>
        <dbReference type="HAMAP-Rule" id="MF_00220"/>
    </source>
</evidence>
<dbReference type="NCBIfam" id="TIGR00857">
    <property type="entry name" value="pyrC_multi"/>
    <property type="match status" value="1"/>
</dbReference>
<evidence type="ECO:0000256" key="3">
    <source>
        <dbReference type="ARBA" id="ARBA00022723"/>
    </source>
</evidence>
<dbReference type="PROSITE" id="PS00482">
    <property type="entry name" value="DIHYDROOROTASE_1"/>
    <property type="match status" value="1"/>
</dbReference>
<name>A0A4R3KLS2_9BACI</name>
<keyword evidence="4 7" id="KW-0378">Hydrolase</keyword>
<dbReference type="InterPro" id="IPR011059">
    <property type="entry name" value="Metal-dep_hydrolase_composite"/>
</dbReference>
<dbReference type="GO" id="GO:0004038">
    <property type="term" value="F:allantoinase activity"/>
    <property type="evidence" value="ECO:0007669"/>
    <property type="project" value="TreeGrafter"/>
</dbReference>
<keyword evidence="5 7" id="KW-0862">Zinc</keyword>
<feature type="binding site" evidence="7">
    <location>
        <position position="55"/>
    </location>
    <ligand>
        <name>substrate</name>
    </ligand>
</feature>
<feature type="binding site" evidence="7">
    <location>
        <begin position="23"/>
        <end position="25"/>
    </location>
    <ligand>
        <name>substrate</name>
    </ligand>
</feature>
<dbReference type="GO" id="GO:0008270">
    <property type="term" value="F:zinc ion binding"/>
    <property type="evidence" value="ECO:0007669"/>
    <property type="project" value="UniProtKB-UniRule"/>
</dbReference>
<dbReference type="Gene3D" id="2.30.40.10">
    <property type="entry name" value="Urease, subunit C, domain 1"/>
    <property type="match status" value="1"/>
</dbReference>
<dbReference type="InterPro" id="IPR032466">
    <property type="entry name" value="Metal_Hydrolase"/>
</dbReference>
<dbReference type="InterPro" id="IPR002195">
    <property type="entry name" value="Dihydroorotase_CS"/>
</dbReference>
<evidence type="ECO:0000256" key="1">
    <source>
        <dbReference type="ARBA" id="ARBA00002368"/>
    </source>
</evidence>
<comment type="pathway">
    <text evidence="7">Pyrimidine metabolism; UMP biosynthesis via de novo pathway; (S)-dihydroorotate from bicarbonate: step 3/3.</text>
</comment>
<protein>
    <recommendedName>
        <fullName evidence="7">Dihydroorotase</fullName>
        <shortName evidence="7">DHOase</shortName>
        <ecNumber evidence="7">3.5.2.3</ecNumber>
    </recommendedName>
</protein>
<dbReference type="CDD" id="cd01317">
    <property type="entry name" value="DHOase_IIa"/>
    <property type="match status" value="1"/>
</dbReference>
<evidence type="ECO:0000256" key="2">
    <source>
        <dbReference type="ARBA" id="ARBA00010286"/>
    </source>
</evidence>
<evidence type="ECO:0000313" key="11">
    <source>
        <dbReference type="Proteomes" id="UP000295788"/>
    </source>
</evidence>
<feature type="domain" description="Amidohydrolase 3" evidence="8">
    <location>
        <begin position="303"/>
        <end position="382"/>
    </location>
</feature>
<dbReference type="HAMAP" id="MF_00220_B">
    <property type="entry name" value="PyrC_classI_B"/>
    <property type="match status" value="1"/>
</dbReference>
<feature type="binding site" evidence="7">
    <location>
        <position position="113"/>
    </location>
    <ligand>
        <name>Zn(2+)</name>
        <dbReference type="ChEBI" id="CHEBI:29105"/>
        <label>2</label>
    </ligand>
</feature>
<dbReference type="InterPro" id="IPR050138">
    <property type="entry name" value="DHOase/Allantoinase_Hydrolase"/>
</dbReference>
<feature type="binding site" evidence="7">
    <location>
        <position position="239"/>
    </location>
    <ligand>
        <name>substrate</name>
    </ligand>
</feature>